<accession>Q5VR80</accession>
<reference evidence="4" key="1">
    <citation type="journal article" date="2005" name="Nature">
        <title>The map-based sequence of the rice genome.</title>
        <authorList>
            <consortium name="International rice genome sequencing project (IRGSP)"/>
            <person name="Matsumoto T."/>
            <person name="Wu J."/>
            <person name="Kanamori H."/>
            <person name="Katayose Y."/>
            <person name="Fujisawa M."/>
            <person name="Namiki N."/>
            <person name="Mizuno H."/>
            <person name="Yamamoto K."/>
            <person name="Antonio B.A."/>
            <person name="Baba T."/>
            <person name="Sakata K."/>
            <person name="Nagamura Y."/>
            <person name="Aoki H."/>
            <person name="Arikawa K."/>
            <person name="Arita K."/>
            <person name="Bito T."/>
            <person name="Chiden Y."/>
            <person name="Fujitsuka N."/>
            <person name="Fukunaka R."/>
            <person name="Hamada M."/>
            <person name="Harada C."/>
            <person name="Hayashi A."/>
            <person name="Hijishita S."/>
            <person name="Honda M."/>
            <person name="Hosokawa S."/>
            <person name="Ichikawa Y."/>
            <person name="Idonuma A."/>
            <person name="Iijima M."/>
            <person name="Ikeda M."/>
            <person name="Ikeno M."/>
            <person name="Ito K."/>
            <person name="Ito S."/>
            <person name="Ito T."/>
            <person name="Ito Y."/>
            <person name="Ito Y."/>
            <person name="Iwabuchi A."/>
            <person name="Kamiya K."/>
            <person name="Karasawa W."/>
            <person name="Kurita K."/>
            <person name="Katagiri S."/>
            <person name="Kikuta A."/>
            <person name="Kobayashi H."/>
            <person name="Kobayashi N."/>
            <person name="Machita K."/>
            <person name="Maehara T."/>
            <person name="Masukawa M."/>
            <person name="Mizubayashi T."/>
            <person name="Mukai Y."/>
            <person name="Nagasaki H."/>
            <person name="Nagata Y."/>
            <person name="Naito S."/>
            <person name="Nakashima M."/>
            <person name="Nakama Y."/>
            <person name="Nakamichi Y."/>
            <person name="Nakamura M."/>
            <person name="Meguro A."/>
            <person name="Negishi M."/>
            <person name="Ohta I."/>
            <person name="Ohta T."/>
            <person name="Okamoto M."/>
            <person name="Ono N."/>
            <person name="Saji S."/>
            <person name="Sakaguchi M."/>
            <person name="Sakai K."/>
            <person name="Shibata M."/>
            <person name="Shimokawa T."/>
            <person name="Song J."/>
            <person name="Takazaki Y."/>
            <person name="Terasawa K."/>
            <person name="Tsugane M."/>
            <person name="Tsuji K."/>
            <person name="Ueda S."/>
            <person name="Waki K."/>
            <person name="Yamagata H."/>
            <person name="Yamamoto M."/>
            <person name="Yamamoto S."/>
            <person name="Yamane H."/>
            <person name="Yoshiki S."/>
            <person name="Yoshihara R."/>
            <person name="Yukawa K."/>
            <person name="Zhong H."/>
            <person name="Yano M."/>
            <person name="Yuan Q."/>
            <person name="Ouyang S."/>
            <person name="Liu J."/>
            <person name="Jones K.M."/>
            <person name="Gansberger K."/>
            <person name="Moffat K."/>
            <person name="Hill J."/>
            <person name="Bera J."/>
            <person name="Fadrosh D."/>
            <person name="Jin S."/>
            <person name="Johri S."/>
            <person name="Kim M."/>
            <person name="Overton L."/>
            <person name="Reardon M."/>
            <person name="Tsitrin T."/>
            <person name="Vuong H."/>
            <person name="Weaver B."/>
            <person name="Ciecko A."/>
            <person name="Tallon L."/>
            <person name="Jackson J."/>
            <person name="Pai G."/>
            <person name="Aken S.V."/>
            <person name="Utterback T."/>
            <person name="Reidmuller S."/>
            <person name="Feldblyum T."/>
            <person name="Hsiao J."/>
            <person name="Zismann V."/>
            <person name="Iobst S."/>
            <person name="de Vazeille A.R."/>
            <person name="Buell C.R."/>
            <person name="Ying K."/>
            <person name="Li Y."/>
            <person name="Lu T."/>
            <person name="Huang Y."/>
            <person name="Zhao Q."/>
            <person name="Feng Q."/>
            <person name="Zhang L."/>
            <person name="Zhu J."/>
            <person name="Weng Q."/>
            <person name="Mu J."/>
            <person name="Lu Y."/>
            <person name="Fan D."/>
            <person name="Liu Y."/>
            <person name="Guan J."/>
            <person name="Zhang Y."/>
            <person name="Yu S."/>
            <person name="Liu X."/>
            <person name="Zhang Y."/>
            <person name="Hong G."/>
            <person name="Han B."/>
            <person name="Choisne N."/>
            <person name="Demange N."/>
            <person name="Orjeda G."/>
            <person name="Samain S."/>
            <person name="Cattolico L."/>
            <person name="Pelletier E."/>
            <person name="Couloux A."/>
            <person name="Segurens B."/>
            <person name="Wincker P."/>
            <person name="D'Hont A."/>
            <person name="Scarpelli C."/>
            <person name="Weissenbach J."/>
            <person name="Salanoubat M."/>
            <person name="Quetier F."/>
            <person name="Yu Y."/>
            <person name="Kim H.R."/>
            <person name="Rambo T."/>
            <person name="Currie J."/>
            <person name="Collura K."/>
            <person name="Luo M."/>
            <person name="Yang T."/>
            <person name="Ammiraju J.S.S."/>
            <person name="Engler F."/>
            <person name="Soderlund C."/>
            <person name="Wing R.A."/>
            <person name="Palmer L.E."/>
            <person name="de la Bastide M."/>
            <person name="Spiegel L."/>
            <person name="Nascimento L."/>
            <person name="Zutavern T."/>
            <person name="O'Shaughnessy A."/>
            <person name="Dike S."/>
            <person name="Dedhia N."/>
            <person name="Preston R."/>
            <person name="Balija V."/>
            <person name="McCombie W.R."/>
            <person name="Chow T."/>
            <person name="Chen H."/>
            <person name="Chung M."/>
            <person name="Chen C."/>
            <person name="Shaw J."/>
            <person name="Wu H."/>
            <person name="Hsiao K."/>
            <person name="Chao Y."/>
            <person name="Chu M."/>
            <person name="Cheng C."/>
            <person name="Hour A."/>
            <person name="Lee P."/>
            <person name="Lin S."/>
            <person name="Lin Y."/>
            <person name="Liou J."/>
            <person name="Liu S."/>
            <person name="Hsing Y."/>
            <person name="Raghuvanshi S."/>
            <person name="Mohanty A."/>
            <person name="Bharti A.K."/>
            <person name="Gaur A."/>
            <person name="Gupta V."/>
            <person name="Kumar D."/>
            <person name="Ravi V."/>
            <person name="Vij S."/>
            <person name="Kapur A."/>
            <person name="Khurana P."/>
            <person name="Khurana P."/>
            <person name="Khurana J.P."/>
            <person name="Tyagi A.K."/>
            <person name="Gaikwad K."/>
            <person name="Singh A."/>
            <person name="Dalal V."/>
            <person name="Srivastava S."/>
            <person name="Dixit A."/>
            <person name="Pal A.K."/>
            <person name="Ghazi I.A."/>
            <person name="Yadav M."/>
            <person name="Pandit A."/>
            <person name="Bhargava A."/>
            <person name="Sureshbabu K."/>
            <person name="Batra K."/>
            <person name="Sharma T.R."/>
            <person name="Mohapatra T."/>
            <person name="Singh N.K."/>
            <person name="Messing J."/>
            <person name="Nelson A.B."/>
            <person name="Fuks G."/>
            <person name="Kavchok S."/>
            <person name="Keizer G."/>
            <person name="Linton E."/>
            <person name="Llaca V."/>
            <person name="Song R."/>
            <person name="Tanyolac B."/>
            <person name="Young S."/>
            <person name="Ho-Il K."/>
            <person name="Hahn J.H."/>
            <person name="Sangsakoo G."/>
            <person name="Vanavichit A."/>
            <person name="de Mattos Luiz.A.T."/>
            <person name="Zimmer P.D."/>
            <person name="Malone G."/>
            <person name="Dellagostin O."/>
            <person name="de Oliveira A.C."/>
            <person name="Bevan M."/>
            <person name="Bancroft I."/>
            <person name="Minx P."/>
            <person name="Cordum H."/>
            <person name="Wilson R."/>
            <person name="Cheng Z."/>
            <person name="Jin W."/>
            <person name="Jiang J."/>
            <person name="Leong S.A."/>
            <person name="Iwama H."/>
            <person name="Gojobori T."/>
            <person name="Itoh T."/>
            <person name="Niimura Y."/>
            <person name="Fujii Y."/>
            <person name="Habara T."/>
            <person name="Sakai H."/>
            <person name="Sato Y."/>
            <person name="Wilson G."/>
            <person name="Kumar K."/>
            <person name="McCouch S."/>
            <person name="Juretic N."/>
            <person name="Hoen D."/>
            <person name="Wright S."/>
            <person name="Bruskiewich R."/>
            <person name="Bureau T."/>
            <person name="Miyao A."/>
            <person name="Hirochika H."/>
            <person name="Nishikawa T."/>
            <person name="Kadowaki K."/>
            <person name="Sugiura M."/>
            <person name="Burr B."/>
            <person name="Sasaki T."/>
        </authorList>
    </citation>
    <scope>NUCLEOTIDE SEQUENCE [LARGE SCALE GENOMIC DNA]</scope>
    <source>
        <strain evidence="4">cv. Nipponbare</strain>
    </source>
</reference>
<reference evidence="3" key="3">
    <citation type="submission" date="2008-12" db="EMBL/GenBank/DDBJ databases">
        <title>Improved gene annotation of the rice (Oryza sativa) genomes.</title>
        <authorList>
            <person name="Wang J."/>
            <person name="Li R."/>
            <person name="Fan W."/>
            <person name="Huang Q."/>
            <person name="Zhang J."/>
            <person name="Zhou Y."/>
            <person name="Hu Y."/>
            <person name="Zi S."/>
            <person name="Li J."/>
            <person name="Ni P."/>
            <person name="Zheng H."/>
            <person name="Zhang Y."/>
            <person name="Zhao M."/>
            <person name="Hao Q."/>
            <person name="McDermott J."/>
            <person name="Samudrala R."/>
            <person name="Kristiansen K."/>
            <person name="Wong G.K.-S."/>
        </authorList>
    </citation>
    <scope>NUCLEOTIDE SEQUENCE</scope>
</reference>
<protein>
    <submittedName>
        <fullName evidence="2">Os01g0181500 protein</fullName>
    </submittedName>
</protein>
<dbReference type="EMBL" id="CM000138">
    <property type="protein sequence ID" value="EAZ10799.1"/>
    <property type="molecule type" value="Genomic_DNA"/>
</dbReference>
<dbReference type="Proteomes" id="UP000007752">
    <property type="component" value="Chromosome 1"/>
</dbReference>
<proteinExistence type="predicted"/>
<reference evidence="3" key="2">
    <citation type="journal article" date="2005" name="PLoS Biol.">
        <title>The genomes of Oryza sativa: a history of duplications.</title>
        <authorList>
            <person name="Yu J."/>
            <person name="Wang J."/>
            <person name="Lin W."/>
            <person name="Li S."/>
            <person name="Li H."/>
            <person name="Zhou J."/>
            <person name="Ni P."/>
            <person name="Dong W."/>
            <person name="Hu S."/>
            <person name="Zeng C."/>
            <person name="Zhang J."/>
            <person name="Zhang Y."/>
            <person name="Li R."/>
            <person name="Xu Z."/>
            <person name="Li S."/>
            <person name="Li X."/>
            <person name="Zheng H."/>
            <person name="Cong L."/>
            <person name="Lin L."/>
            <person name="Yin J."/>
            <person name="Geng J."/>
            <person name="Li G."/>
            <person name="Shi J."/>
            <person name="Liu J."/>
            <person name="Lv H."/>
            <person name="Li J."/>
            <person name="Wang J."/>
            <person name="Deng Y."/>
            <person name="Ran L."/>
            <person name="Shi X."/>
            <person name="Wang X."/>
            <person name="Wu Q."/>
            <person name="Li C."/>
            <person name="Ren X."/>
            <person name="Wang J."/>
            <person name="Wang X."/>
            <person name="Li D."/>
            <person name="Liu D."/>
            <person name="Zhang X."/>
            <person name="Ji Z."/>
            <person name="Zhao W."/>
            <person name="Sun Y."/>
            <person name="Zhang Z."/>
            <person name="Bao J."/>
            <person name="Han Y."/>
            <person name="Dong L."/>
            <person name="Ji J."/>
            <person name="Chen P."/>
            <person name="Wu S."/>
            <person name="Liu J."/>
            <person name="Xiao Y."/>
            <person name="Bu D."/>
            <person name="Tan J."/>
            <person name="Yang L."/>
            <person name="Ye C."/>
            <person name="Zhang J."/>
            <person name="Xu J."/>
            <person name="Zhou Y."/>
            <person name="Yu Y."/>
            <person name="Zhang B."/>
            <person name="Zhuang S."/>
            <person name="Wei H."/>
            <person name="Liu B."/>
            <person name="Lei M."/>
            <person name="Yu H."/>
            <person name="Li Y."/>
            <person name="Xu H."/>
            <person name="Wei S."/>
            <person name="He X."/>
            <person name="Fang L."/>
            <person name="Zhang Z."/>
            <person name="Zhang Y."/>
            <person name="Huang X."/>
            <person name="Su Z."/>
            <person name="Tong W."/>
            <person name="Li J."/>
            <person name="Tong Z."/>
            <person name="Li S."/>
            <person name="Ye J."/>
            <person name="Wang L."/>
            <person name="Fang L."/>
            <person name="Lei T."/>
            <person name="Chen C."/>
            <person name="Chen H."/>
            <person name="Xu Z."/>
            <person name="Li H."/>
            <person name="Huang H."/>
            <person name="Zhang F."/>
            <person name="Xu H."/>
            <person name="Li N."/>
            <person name="Zhao C."/>
            <person name="Li S."/>
            <person name="Dong L."/>
            <person name="Huang Y."/>
            <person name="Li L."/>
            <person name="Xi Y."/>
            <person name="Qi Q."/>
            <person name="Li W."/>
            <person name="Zhang B."/>
            <person name="Hu W."/>
            <person name="Zhang Y."/>
            <person name="Tian X."/>
            <person name="Jiao Y."/>
            <person name="Liang X."/>
            <person name="Jin J."/>
            <person name="Gao L."/>
            <person name="Zheng W."/>
            <person name="Hao B."/>
            <person name="Liu S."/>
            <person name="Wang W."/>
            <person name="Yuan L."/>
            <person name="Cao M."/>
            <person name="McDermott J."/>
            <person name="Samudrala R."/>
            <person name="Wang J."/>
            <person name="Wong G.K."/>
            <person name="Yang H."/>
        </authorList>
    </citation>
    <scope>NUCLEOTIDE SEQUENCE [LARGE SCALE GENOMIC DNA]</scope>
</reference>
<feature type="compositionally biased region" description="Gly residues" evidence="1">
    <location>
        <begin position="46"/>
        <end position="58"/>
    </location>
</feature>
<accession>A0A0P0UYU3</accession>
<evidence type="ECO:0000313" key="3">
    <source>
        <dbReference type="EMBL" id="EAZ10799.1"/>
    </source>
</evidence>
<dbReference type="PaxDb" id="39947-Q5VR34"/>
<dbReference type="EMBL" id="AP014957">
    <property type="protein sequence ID" value="BAS70736.1"/>
    <property type="molecule type" value="Genomic_DNA"/>
</dbReference>
<evidence type="ECO:0000256" key="1">
    <source>
        <dbReference type="SAM" id="MobiDB-lite"/>
    </source>
</evidence>
<dbReference type="AlphaFoldDB" id="A0A0P0UYU3"/>
<keyword evidence="4" id="KW-1185">Reference proteome</keyword>
<evidence type="ECO:0000313" key="4">
    <source>
        <dbReference type="Proteomes" id="UP000059680"/>
    </source>
</evidence>
<reference evidence="2" key="4">
    <citation type="journal article" date="2013" name="Plant Cell Physiol.">
        <title>Rice Annotation Project Database (RAP-DB): an integrative and interactive database for rice genomics.</title>
        <authorList>
            <person name="Sakai H."/>
            <person name="Lee S.S."/>
            <person name="Tanaka T."/>
            <person name="Numa H."/>
            <person name="Kim J."/>
            <person name="Kawahara Y."/>
            <person name="Wakimoto H."/>
            <person name="Yang C.C."/>
            <person name="Iwamoto M."/>
            <person name="Abe T."/>
            <person name="Yamada Y."/>
            <person name="Muto A."/>
            <person name="Inokuchi H."/>
            <person name="Ikemura T."/>
            <person name="Matsumoto T."/>
            <person name="Sasaki T."/>
            <person name="Itoh T."/>
        </authorList>
    </citation>
    <scope>NUCLEOTIDE SEQUENCE</scope>
</reference>
<name>A0A0P0UYU3_ORYSJ</name>
<feature type="region of interest" description="Disordered" evidence="1">
    <location>
        <begin position="1"/>
        <end position="103"/>
    </location>
</feature>
<reference evidence="2" key="6">
    <citation type="submission" date="2015-10" db="EMBL/GenBank/DDBJ databases">
        <authorList>
            <person name="Sakai H."/>
            <person name="Kawahara Y."/>
            <person name="Matsumoto T."/>
            <person name="Buell C.R."/>
            <person name="Itoh T."/>
        </authorList>
    </citation>
    <scope>NUCLEOTIDE SEQUENCE</scope>
</reference>
<gene>
    <name evidence="2" type="ordered locus">Os01g0181500</name>
    <name evidence="3" type="ORF">OsJ_00634</name>
    <name evidence="2" type="ORF">OSNPB_010181500</name>
</gene>
<feature type="compositionally biased region" description="Basic and acidic residues" evidence="1">
    <location>
        <begin position="1"/>
        <end position="14"/>
    </location>
</feature>
<evidence type="ECO:0000313" key="2">
    <source>
        <dbReference type="EMBL" id="BAS70736.1"/>
    </source>
</evidence>
<accession>Q5VR34</accession>
<sequence length="103" mass="9860">MGDDTHPGEDRAGKGEGAQIAAVGGDRGAHTAAATTGLDKERASGIGYGGERGGGGGKTTSSATTDLGDGRDRGGGGDVQGAQIDQGEERPGHASGGSNMHGA</sequence>
<dbReference type="Proteomes" id="UP000059680">
    <property type="component" value="Chromosome 1"/>
</dbReference>
<organism evidence="3">
    <name type="scientific">Oryza sativa subsp. japonica</name>
    <name type="common">Rice</name>
    <dbReference type="NCBI Taxonomy" id="39947"/>
    <lineage>
        <taxon>Eukaryota</taxon>
        <taxon>Viridiplantae</taxon>
        <taxon>Streptophyta</taxon>
        <taxon>Embryophyta</taxon>
        <taxon>Tracheophyta</taxon>
        <taxon>Spermatophyta</taxon>
        <taxon>Magnoliopsida</taxon>
        <taxon>Liliopsida</taxon>
        <taxon>Poales</taxon>
        <taxon>Poaceae</taxon>
        <taxon>BOP clade</taxon>
        <taxon>Oryzoideae</taxon>
        <taxon>Oryzeae</taxon>
        <taxon>Oryzinae</taxon>
        <taxon>Oryza</taxon>
        <taxon>Oryza sativa</taxon>
    </lineage>
</organism>
<reference evidence="2 4" key="5">
    <citation type="journal article" date="2013" name="Rice">
        <title>Improvement of the Oryza sativa Nipponbare reference genome using next generation sequence and optical map data.</title>
        <authorList>
            <person name="Kawahara Y."/>
            <person name="de la Bastide M."/>
            <person name="Hamilton J.P."/>
            <person name="Kanamori H."/>
            <person name="McCombie W.R."/>
            <person name="Ouyang S."/>
            <person name="Schwartz D.C."/>
            <person name="Tanaka T."/>
            <person name="Wu J."/>
            <person name="Zhou S."/>
            <person name="Childs K.L."/>
            <person name="Davidson R.M."/>
            <person name="Lin H."/>
            <person name="Quesada-Ocampo L."/>
            <person name="Vaillancourt B."/>
            <person name="Sakai H."/>
            <person name="Lee S.S."/>
            <person name="Kim J."/>
            <person name="Numa H."/>
            <person name="Itoh T."/>
            <person name="Buell C.R."/>
            <person name="Matsumoto T."/>
        </authorList>
    </citation>
    <scope>NUCLEOTIDE SEQUENCE [LARGE SCALE GENOMIC DNA]</scope>
    <source>
        <strain evidence="4">cv. Nipponbare</strain>
    </source>
</reference>